<evidence type="ECO:0000313" key="5">
    <source>
        <dbReference type="Proteomes" id="UP001597417"/>
    </source>
</evidence>
<evidence type="ECO:0000313" key="4">
    <source>
        <dbReference type="EMBL" id="MFD2417354.1"/>
    </source>
</evidence>
<protein>
    <submittedName>
        <fullName evidence="4">GNAT family N-acetyltransferase</fullName>
        <ecNumber evidence="4">2.3.-.-</ecNumber>
    </submittedName>
</protein>
<accession>A0ABW5FQP4</accession>
<dbReference type="Proteomes" id="UP001597417">
    <property type="component" value="Unassembled WGS sequence"/>
</dbReference>
<sequence>MDRIGLRAAEPHEAAAITELARRSKAHWGYSPDFLALVRDMLTVHPDEIREDRVVVADHAGTLLGYYRLEGRPPNGELADLFVEPRAIGTGLGRRLWEHAVASARKRGFRQLELESDPNAESFYRHMGAERVGEFEAASGRLLPIMRIELTGPD</sequence>
<dbReference type="PANTHER" id="PTHR43877:SF1">
    <property type="entry name" value="ACETYLTRANSFERASE"/>
    <property type="match status" value="1"/>
</dbReference>
<evidence type="ECO:0000259" key="3">
    <source>
        <dbReference type="PROSITE" id="PS51186"/>
    </source>
</evidence>
<keyword evidence="5" id="KW-1185">Reference proteome</keyword>
<name>A0ABW5FQP4_9PSEU</name>
<dbReference type="SUPFAM" id="SSF55729">
    <property type="entry name" value="Acyl-CoA N-acyltransferases (Nat)"/>
    <property type="match status" value="1"/>
</dbReference>
<reference evidence="5" key="1">
    <citation type="journal article" date="2019" name="Int. J. Syst. Evol. Microbiol.">
        <title>The Global Catalogue of Microorganisms (GCM) 10K type strain sequencing project: providing services to taxonomists for standard genome sequencing and annotation.</title>
        <authorList>
            <consortium name="The Broad Institute Genomics Platform"/>
            <consortium name="The Broad Institute Genome Sequencing Center for Infectious Disease"/>
            <person name="Wu L."/>
            <person name="Ma J."/>
        </authorList>
    </citation>
    <scope>NUCLEOTIDE SEQUENCE [LARGE SCALE GENOMIC DNA]</scope>
    <source>
        <strain evidence="5">CGMCC 4.7645</strain>
    </source>
</reference>
<dbReference type="InterPro" id="IPR050832">
    <property type="entry name" value="Bact_Acetyltransf"/>
</dbReference>
<evidence type="ECO:0000256" key="1">
    <source>
        <dbReference type="ARBA" id="ARBA00022679"/>
    </source>
</evidence>
<comment type="caution">
    <text evidence="4">The sequence shown here is derived from an EMBL/GenBank/DDBJ whole genome shotgun (WGS) entry which is preliminary data.</text>
</comment>
<dbReference type="InterPro" id="IPR016181">
    <property type="entry name" value="Acyl_CoA_acyltransferase"/>
</dbReference>
<dbReference type="RefSeq" id="WP_378265045.1">
    <property type="nucleotide sequence ID" value="NZ_JBHUKR010000007.1"/>
</dbReference>
<evidence type="ECO:0000256" key="2">
    <source>
        <dbReference type="ARBA" id="ARBA00023315"/>
    </source>
</evidence>
<dbReference type="Gene3D" id="3.40.630.30">
    <property type="match status" value="1"/>
</dbReference>
<keyword evidence="1 4" id="KW-0808">Transferase</keyword>
<dbReference type="InterPro" id="IPR000182">
    <property type="entry name" value="GNAT_dom"/>
</dbReference>
<dbReference type="EC" id="2.3.-.-" evidence="4"/>
<dbReference type="PROSITE" id="PS51186">
    <property type="entry name" value="GNAT"/>
    <property type="match status" value="1"/>
</dbReference>
<keyword evidence="2 4" id="KW-0012">Acyltransferase</keyword>
<organism evidence="4 5">
    <name type="scientific">Amycolatopsis pigmentata</name>
    <dbReference type="NCBI Taxonomy" id="450801"/>
    <lineage>
        <taxon>Bacteria</taxon>
        <taxon>Bacillati</taxon>
        <taxon>Actinomycetota</taxon>
        <taxon>Actinomycetes</taxon>
        <taxon>Pseudonocardiales</taxon>
        <taxon>Pseudonocardiaceae</taxon>
        <taxon>Amycolatopsis</taxon>
    </lineage>
</organism>
<feature type="domain" description="N-acetyltransferase" evidence="3">
    <location>
        <begin position="4"/>
        <end position="151"/>
    </location>
</feature>
<gene>
    <name evidence="4" type="ORF">ACFSXZ_13575</name>
</gene>
<dbReference type="PANTHER" id="PTHR43877">
    <property type="entry name" value="AMINOALKYLPHOSPHONATE N-ACETYLTRANSFERASE-RELATED-RELATED"/>
    <property type="match status" value="1"/>
</dbReference>
<proteinExistence type="predicted"/>
<dbReference type="Pfam" id="PF13673">
    <property type="entry name" value="Acetyltransf_10"/>
    <property type="match status" value="1"/>
</dbReference>
<dbReference type="CDD" id="cd04301">
    <property type="entry name" value="NAT_SF"/>
    <property type="match status" value="1"/>
</dbReference>
<dbReference type="EMBL" id="JBHUKR010000007">
    <property type="protein sequence ID" value="MFD2417354.1"/>
    <property type="molecule type" value="Genomic_DNA"/>
</dbReference>
<dbReference type="GO" id="GO:0016746">
    <property type="term" value="F:acyltransferase activity"/>
    <property type="evidence" value="ECO:0007669"/>
    <property type="project" value="UniProtKB-KW"/>
</dbReference>